<organism evidence="1 2">
    <name type="scientific">Paraburkholderia rhynchosiae</name>
    <dbReference type="NCBI Taxonomy" id="487049"/>
    <lineage>
        <taxon>Bacteria</taxon>
        <taxon>Pseudomonadati</taxon>
        <taxon>Pseudomonadota</taxon>
        <taxon>Betaproteobacteria</taxon>
        <taxon>Burkholderiales</taxon>
        <taxon>Burkholderiaceae</taxon>
        <taxon>Paraburkholderia</taxon>
    </lineage>
</organism>
<sequence length="61" mass="7106">MHDVAASAVKAAPPLGANYWLWFMNHDINWYVAAATIVYIGLQSYVLMRDKVIRRERDQLR</sequence>
<protein>
    <submittedName>
        <fullName evidence="1">Uncharacterized protein</fullName>
    </submittedName>
</protein>
<dbReference type="Proteomes" id="UP001629235">
    <property type="component" value="Unassembled WGS sequence"/>
</dbReference>
<evidence type="ECO:0000313" key="2">
    <source>
        <dbReference type="Proteomes" id="UP001629235"/>
    </source>
</evidence>
<accession>A0ACC7N3W0</accession>
<keyword evidence="2" id="KW-1185">Reference proteome</keyword>
<name>A0ACC7N3W0_9BURK</name>
<dbReference type="EMBL" id="JAQQDW010000001">
    <property type="protein sequence ID" value="MFM0102006.1"/>
    <property type="molecule type" value="Genomic_DNA"/>
</dbReference>
<evidence type="ECO:0000313" key="1">
    <source>
        <dbReference type="EMBL" id="MFM0102006.1"/>
    </source>
</evidence>
<proteinExistence type="predicted"/>
<reference evidence="1 2" key="1">
    <citation type="journal article" date="2024" name="Chem. Sci.">
        <title>Discovery of megapolipeptins by genome mining of a Burkholderiales bacteria collection.</title>
        <authorList>
            <person name="Paulo B.S."/>
            <person name="Recchia M.J.J."/>
            <person name="Lee S."/>
            <person name="Fergusson C.H."/>
            <person name="Romanowski S.B."/>
            <person name="Hernandez A."/>
            <person name="Krull N."/>
            <person name="Liu D.Y."/>
            <person name="Cavanagh H."/>
            <person name="Bos A."/>
            <person name="Gray C.A."/>
            <person name="Murphy B.T."/>
            <person name="Linington R.G."/>
            <person name="Eustaquio A.S."/>
        </authorList>
    </citation>
    <scope>NUCLEOTIDE SEQUENCE [LARGE SCALE GENOMIC DNA]</scope>
    <source>
        <strain evidence="1 2">RL18-126-BIB-B</strain>
    </source>
</reference>
<comment type="caution">
    <text evidence="1">The sequence shown here is derived from an EMBL/GenBank/DDBJ whole genome shotgun (WGS) entry which is preliminary data.</text>
</comment>
<gene>
    <name evidence="1" type="ORF">PQR01_00460</name>
</gene>